<dbReference type="Proteomes" id="UP001482620">
    <property type="component" value="Unassembled WGS sequence"/>
</dbReference>
<accession>A0ABV0SPK5</accession>
<organism evidence="1 2">
    <name type="scientific">Ilyodon furcidens</name>
    <name type="common">goldbreast splitfin</name>
    <dbReference type="NCBI Taxonomy" id="33524"/>
    <lineage>
        <taxon>Eukaryota</taxon>
        <taxon>Metazoa</taxon>
        <taxon>Chordata</taxon>
        <taxon>Craniata</taxon>
        <taxon>Vertebrata</taxon>
        <taxon>Euteleostomi</taxon>
        <taxon>Actinopterygii</taxon>
        <taxon>Neopterygii</taxon>
        <taxon>Teleostei</taxon>
        <taxon>Neoteleostei</taxon>
        <taxon>Acanthomorphata</taxon>
        <taxon>Ovalentaria</taxon>
        <taxon>Atherinomorphae</taxon>
        <taxon>Cyprinodontiformes</taxon>
        <taxon>Goodeidae</taxon>
        <taxon>Ilyodon</taxon>
    </lineage>
</organism>
<protein>
    <submittedName>
        <fullName evidence="1">Uncharacterized protein</fullName>
    </submittedName>
</protein>
<sequence length="182" mass="21004">MENGRGASSVSLQGDLKHREMKSGHFTAGWVQFFDQLHCPLPTSVLLVHTPNFPTYQPLLCFYVLNPDCSSIFRKTLWTFRLVLPMTKKYTRPITVSFLLDMSTLATLRLQNRTSQLWWFNIYSGSSSLSIFGVSSSRREQLWAFSCHYNNLRVPVRLCSGQLELTHYSVLSSQLQSLLHFY</sequence>
<gene>
    <name evidence="1" type="ORF">ILYODFUR_017969</name>
</gene>
<comment type="caution">
    <text evidence="1">The sequence shown here is derived from an EMBL/GenBank/DDBJ whole genome shotgun (WGS) entry which is preliminary data.</text>
</comment>
<reference evidence="1 2" key="1">
    <citation type="submission" date="2021-06" db="EMBL/GenBank/DDBJ databases">
        <authorList>
            <person name="Palmer J.M."/>
        </authorList>
    </citation>
    <scope>NUCLEOTIDE SEQUENCE [LARGE SCALE GENOMIC DNA]</scope>
    <source>
        <strain evidence="2">if_2019</strain>
        <tissue evidence="1">Muscle</tissue>
    </source>
</reference>
<name>A0ABV0SPK5_9TELE</name>
<keyword evidence="2" id="KW-1185">Reference proteome</keyword>
<evidence type="ECO:0000313" key="2">
    <source>
        <dbReference type="Proteomes" id="UP001482620"/>
    </source>
</evidence>
<dbReference type="EMBL" id="JAHRIQ010001721">
    <property type="protein sequence ID" value="MEQ2221653.1"/>
    <property type="molecule type" value="Genomic_DNA"/>
</dbReference>
<evidence type="ECO:0000313" key="1">
    <source>
        <dbReference type="EMBL" id="MEQ2221653.1"/>
    </source>
</evidence>
<proteinExistence type="predicted"/>